<comment type="caution">
    <text evidence="1">The sequence shown here is derived from an EMBL/GenBank/DDBJ whole genome shotgun (WGS) entry which is preliminary data.</text>
</comment>
<protein>
    <recommendedName>
        <fullName evidence="3">Toxic anion resistance protein</fullName>
    </recommendedName>
</protein>
<reference evidence="1 2" key="1">
    <citation type="submission" date="2017-10" db="EMBL/GenBank/DDBJ databases">
        <title>Genomics of the genus Arcobacter.</title>
        <authorList>
            <person name="Perez-Cataluna A."/>
            <person name="Figueras M.J."/>
        </authorList>
    </citation>
    <scope>NUCLEOTIDE SEQUENCE [LARGE SCALE GENOMIC DNA]</scope>
    <source>
        <strain evidence="1 2">CECT 9230</strain>
    </source>
</reference>
<dbReference type="AlphaFoldDB" id="A0A366MQT8"/>
<gene>
    <name evidence="1" type="ORF">CRU91_08100</name>
</gene>
<evidence type="ECO:0008006" key="3">
    <source>
        <dbReference type="Google" id="ProtNLM"/>
    </source>
</evidence>
<proteinExistence type="predicted"/>
<name>A0A366MQT8_9BACT</name>
<keyword evidence="2" id="KW-1185">Reference proteome</keyword>
<dbReference type="OrthoDB" id="5365317at2"/>
<evidence type="ECO:0000313" key="1">
    <source>
        <dbReference type="EMBL" id="RBQ28646.1"/>
    </source>
</evidence>
<dbReference type="Proteomes" id="UP000252669">
    <property type="component" value="Unassembled WGS sequence"/>
</dbReference>
<sequence length="346" mass="39220">MANSLTVVEKELVEKSFKEVKDFRQLGEQITAPIDSIIDETAKIIENDPIMDVSKVLESMNKEMNVVYDEIIDNDSGVMKFFKAIPVIGNVAKYLDDKWDEQSFNIQSINGKISTIFSGFDQAYTSLNISIDMQNNFLEGIEQNLGKVIDYKEYLDLKLEEFKQNLQTNQDDDKTKLFVKSIEFFQTNLVVLIGNLEMAKKRLLVRLDSARKLSLSMNASKPIFKTLLSTAIIEISGQKAIDASMATIEAMSKTIDKMSSTLTDEAIKSNKKAEELSSKPVLSLNVFVENVSKLKTHFEEIEDYRAQVAIEAKKEQENFDNARKSLASIKLLNKQQSDELEHILSK</sequence>
<dbReference type="EMBL" id="PDKB01000013">
    <property type="protein sequence ID" value="RBQ28646.1"/>
    <property type="molecule type" value="Genomic_DNA"/>
</dbReference>
<accession>A0A366MQT8</accession>
<dbReference type="RefSeq" id="WP_113894726.1">
    <property type="nucleotide sequence ID" value="NZ_JANJGA010000013.1"/>
</dbReference>
<organism evidence="1 2">
    <name type="scientific">Aliarcobacter vitoriensis</name>
    <dbReference type="NCBI Taxonomy" id="2011099"/>
    <lineage>
        <taxon>Bacteria</taxon>
        <taxon>Pseudomonadati</taxon>
        <taxon>Campylobacterota</taxon>
        <taxon>Epsilonproteobacteria</taxon>
        <taxon>Campylobacterales</taxon>
        <taxon>Arcobacteraceae</taxon>
        <taxon>Aliarcobacter</taxon>
    </lineage>
</organism>
<evidence type="ECO:0000313" key="2">
    <source>
        <dbReference type="Proteomes" id="UP000252669"/>
    </source>
</evidence>